<accession>A0ABS7GZP4</accession>
<name>A0ABS7GZP4_9HYPH</name>
<dbReference type="Proteomes" id="UP000717752">
    <property type="component" value="Unassembled WGS sequence"/>
</dbReference>
<sequence>MKKPKRIEEMNAMERAATLRRLSQTLHFSAVVARQAGDMACKQLEELADRLLRDGPAISADRSEVALNVIAEAMDLLGRFEMNHPASKSTLH</sequence>
<evidence type="ECO:0000313" key="2">
    <source>
        <dbReference type="Proteomes" id="UP000717752"/>
    </source>
</evidence>
<proteinExistence type="predicted"/>
<protein>
    <submittedName>
        <fullName evidence="1">Uncharacterized protein</fullName>
    </submittedName>
</protein>
<reference evidence="1 2" key="1">
    <citation type="journal article" date="2021" name="MBio">
        <title>Poor Competitiveness of Bradyrhizobium in Pigeon Pea Root Colonization in Indian Soils.</title>
        <authorList>
            <person name="Chalasani D."/>
            <person name="Basu A."/>
            <person name="Pullabhotla S.V.S.R.N."/>
            <person name="Jorrin B."/>
            <person name="Neal A.L."/>
            <person name="Poole P.S."/>
            <person name="Podile A.R."/>
            <person name="Tkacz A."/>
        </authorList>
    </citation>
    <scope>NUCLEOTIDE SEQUENCE [LARGE SCALE GENOMIC DNA]</scope>
    <source>
        <strain evidence="1 2">HU56</strain>
    </source>
</reference>
<organism evidence="1 2">
    <name type="scientific">Rhizobium mesosinicum</name>
    <dbReference type="NCBI Taxonomy" id="335017"/>
    <lineage>
        <taxon>Bacteria</taxon>
        <taxon>Pseudomonadati</taxon>
        <taxon>Pseudomonadota</taxon>
        <taxon>Alphaproteobacteria</taxon>
        <taxon>Hyphomicrobiales</taxon>
        <taxon>Rhizobiaceae</taxon>
        <taxon>Rhizobium/Agrobacterium group</taxon>
        <taxon>Rhizobium</taxon>
    </lineage>
</organism>
<dbReference type="RefSeq" id="WP_220336180.1">
    <property type="nucleotide sequence ID" value="NZ_JAEUAK010000008.1"/>
</dbReference>
<evidence type="ECO:0000313" key="1">
    <source>
        <dbReference type="EMBL" id="MBW9054835.1"/>
    </source>
</evidence>
<keyword evidence="2" id="KW-1185">Reference proteome</keyword>
<gene>
    <name evidence="1" type="ORF">JNB85_20740</name>
</gene>
<dbReference type="EMBL" id="JAEUAK010000008">
    <property type="protein sequence ID" value="MBW9054835.1"/>
    <property type="molecule type" value="Genomic_DNA"/>
</dbReference>
<comment type="caution">
    <text evidence="1">The sequence shown here is derived from an EMBL/GenBank/DDBJ whole genome shotgun (WGS) entry which is preliminary data.</text>
</comment>